<evidence type="ECO:0000256" key="4">
    <source>
        <dbReference type="ARBA" id="ARBA00022989"/>
    </source>
</evidence>
<feature type="transmembrane region" description="Helical" evidence="7">
    <location>
        <begin position="12"/>
        <end position="29"/>
    </location>
</feature>
<feature type="region of interest" description="Disordered" evidence="6">
    <location>
        <begin position="323"/>
        <end position="342"/>
    </location>
</feature>
<feature type="transmembrane region" description="Helical" evidence="7">
    <location>
        <begin position="146"/>
        <end position="164"/>
    </location>
</feature>
<accession>A0A7W8HGJ4</accession>
<feature type="transmembrane region" description="Helical" evidence="7">
    <location>
        <begin position="41"/>
        <end position="63"/>
    </location>
</feature>
<feature type="transmembrane region" description="Helical" evidence="7">
    <location>
        <begin position="268"/>
        <end position="287"/>
    </location>
</feature>
<keyword evidence="5 7" id="KW-0472">Membrane</keyword>
<comment type="similarity">
    <text evidence="2">Belongs to the TerC family.</text>
</comment>
<organism evidence="8 9">
    <name type="scientific">Quisquiliibacterium transsilvanicum</name>
    <dbReference type="NCBI Taxonomy" id="1549638"/>
    <lineage>
        <taxon>Bacteria</taxon>
        <taxon>Pseudomonadati</taxon>
        <taxon>Pseudomonadota</taxon>
        <taxon>Betaproteobacteria</taxon>
        <taxon>Burkholderiales</taxon>
        <taxon>Burkholderiaceae</taxon>
        <taxon>Quisquiliibacterium</taxon>
    </lineage>
</organism>
<dbReference type="InterPro" id="IPR005496">
    <property type="entry name" value="Integral_membrane_TerC"/>
</dbReference>
<proteinExistence type="inferred from homology"/>
<evidence type="ECO:0000256" key="7">
    <source>
        <dbReference type="SAM" id="Phobius"/>
    </source>
</evidence>
<evidence type="ECO:0000256" key="3">
    <source>
        <dbReference type="ARBA" id="ARBA00022692"/>
    </source>
</evidence>
<feature type="transmembrane region" description="Helical" evidence="7">
    <location>
        <begin position="293"/>
        <end position="313"/>
    </location>
</feature>
<evidence type="ECO:0000313" key="8">
    <source>
        <dbReference type="EMBL" id="MBB5271674.1"/>
    </source>
</evidence>
<feature type="transmembrane region" description="Helical" evidence="7">
    <location>
        <begin position="205"/>
        <end position="225"/>
    </location>
</feature>
<sequence>MLSIGTPLLWSFFAAFVLVALVVDFVALNRRGAQAVSLREAGMWSLVWVAVSFVFVGWLWWYLGGASGDAAARELADAKALEFVTGYLVEKALAVDNIFVFLMLFTYFAVPAEFQRRVLMIGIIGALILRAVMILVGAWLIASFHWVMYLFGVFLVFTGVKMWWAAGQEPDLDANPALQWVKRRVKIAPGYDGERFFTTVNGVRMATPLLVVILLIGIVDVVFAVDSIPAIFAITTDSFIVLTSNVFAILGLRAMYFLLAGMHERFHLLPYGLAVVLVFIGTKMLLVDIYKIPIVWSLGFTVTTLAVTMLLSLRIPARPGETGSAYPFGAKKRDASSPEEEG</sequence>
<dbReference type="RefSeq" id="WP_183966255.1">
    <property type="nucleotide sequence ID" value="NZ_BAABEW010000001.1"/>
</dbReference>
<feature type="transmembrane region" description="Helical" evidence="7">
    <location>
        <begin position="117"/>
        <end position="140"/>
    </location>
</feature>
<evidence type="ECO:0000256" key="6">
    <source>
        <dbReference type="SAM" id="MobiDB-lite"/>
    </source>
</evidence>
<dbReference type="EMBL" id="JACHGB010000003">
    <property type="protein sequence ID" value="MBB5271674.1"/>
    <property type="molecule type" value="Genomic_DNA"/>
</dbReference>
<dbReference type="Pfam" id="PF03741">
    <property type="entry name" value="TerC"/>
    <property type="match status" value="1"/>
</dbReference>
<dbReference type="Proteomes" id="UP000532440">
    <property type="component" value="Unassembled WGS sequence"/>
</dbReference>
<feature type="transmembrane region" description="Helical" evidence="7">
    <location>
        <begin position="231"/>
        <end position="256"/>
    </location>
</feature>
<keyword evidence="3 7" id="KW-0812">Transmembrane</keyword>
<dbReference type="GO" id="GO:0016020">
    <property type="term" value="C:membrane"/>
    <property type="evidence" value="ECO:0007669"/>
    <property type="project" value="UniProtKB-SubCell"/>
</dbReference>
<evidence type="ECO:0000313" key="9">
    <source>
        <dbReference type="Proteomes" id="UP000532440"/>
    </source>
</evidence>
<gene>
    <name evidence="8" type="ORF">HNQ70_001684</name>
</gene>
<comment type="caution">
    <text evidence="8">The sequence shown here is derived from an EMBL/GenBank/DDBJ whole genome shotgun (WGS) entry which is preliminary data.</text>
</comment>
<reference evidence="8 9" key="1">
    <citation type="submission" date="2020-08" db="EMBL/GenBank/DDBJ databases">
        <title>Genomic Encyclopedia of Type Strains, Phase IV (KMG-IV): sequencing the most valuable type-strain genomes for metagenomic binning, comparative biology and taxonomic classification.</title>
        <authorList>
            <person name="Goeker M."/>
        </authorList>
    </citation>
    <scope>NUCLEOTIDE SEQUENCE [LARGE SCALE GENOMIC DNA]</scope>
    <source>
        <strain evidence="8 9">DSM 29781</strain>
    </source>
</reference>
<dbReference type="PANTHER" id="PTHR30238:SF0">
    <property type="entry name" value="THYLAKOID MEMBRANE PROTEIN TERC, CHLOROPLASTIC"/>
    <property type="match status" value="1"/>
</dbReference>
<evidence type="ECO:0000256" key="2">
    <source>
        <dbReference type="ARBA" id="ARBA00007511"/>
    </source>
</evidence>
<keyword evidence="9" id="KW-1185">Reference proteome</keyword>
<evidence type="ECO:0000256" key="5">
    <source>
        <dbReference type="ARBA" id="ARBA00023136"/>
    </source>
</evidence>
<evidence type="ECO:0000256" key="1">
    <source>
        <dbReference type="ARBA" id="ARBA00004141"/>
    </source>
</evidence>
<name>A0A7W8HGJ4_9BURK</name>
<comment type="subcellular location">
    <subcellularLocation>
        <location evidence="1">Membrane</location>
        <topology evidence="1">Multi-pass membrane protein</topology>
    </subcellularLocation>
</comment>
<feature type="transmembrane region" description="Helical" evidence="7">
    <location>
        <begin position="92"/>
        <end position="110"/>
    </location>
</feature>
<dbReference type="PANTHER" id="PTHR30238">
    <property type="entry name" value="MEMBRANE BOUND PREDICTED REDOX MODULATOR"/>
    <property type="match status" value="1"/>
</dbReference>
<dbReference type="NCBIfam" id="TIGR03718">
    <property type="entry name" value="R_switched_Alx"/>
    <property type="match status" value="1"/>
</dbReference>
<protein>
    <submittedName>
        <fullName evidence="8">Tellurite resistance protein TerC</fullName>
    </submittedName>
</protein>
<dbReference type="AlphaFoldDB" id="A0A7W8HGJ4"/>
<dbReference type="InterPro" id="IPR022369">
    <property type="entry name" value="Integral_membrane_TerC_rswitch"/>
</dbReference>
<keyword evidence="4 7" id="KW-1133">Transmembrane helix</keyword>